<protein>
    <submittedName>
        <fullName evidence="3">PH domain-like</fullName>
    </submittedName>
</protein>
<gene>
    <name evidence="3" type="ORF">CINCED_3A007850</name>
</gene>
<accession>A0A5E4NBE1</accession>
<feature type="region of interest" description="Disordered" evidence="2">
    <location>
        <begin position="60"/>
        <end position="94"/>
    </location>
</feature>
<organism evidence="3 4">
    <name type="scientific">Cinara cedri</name>
    <dbReference type="NCBI Taxonomy" id="506608"/>
    <lineage>
        <taxon>Eukaryota</taxon>
        <taxon>Metazoa</taxon>
        <taxon>Ecdysozoa</taxon>
        <taxon>Arthropoda</taxon>
        <taxon>Hexapoda</taxon>
        <taxon>Insecta</taxon>
        <taxon>Pterygota</taxon>
        <taxon>Neoptera</taxon>
        <taxon>Paraneoptera</taxon>
        <taxon>Hemiptera</taxon>
        <taxon>Sternorrhyncha</taxon>
        <taxon>Aphidomorpha</taxon>
        <taxon>Aphidoidea</taxon>
        <taxon>Aphididae</taxon>
        <taxon>Lachninae</taxon>
        <taxon>Cinara</taxon>
    </lineage>
</organism>
<feature type="region of interest" description="Disordered" evidence="2">
    <location>
        <begin position="481"/>
        <end position="508"/>
    </location>
</feature>
<evidence type="ECO:0000313" key="3">
    <source>
        <dbReference type="EMBL" id="VVC41109.1"/>
    </source>
</evidence>
<evidence type="ECO:0000256" key="1">
    <source>
        <dbReference type="SAM" id="Coils"/>
    </source>
</evidence>
<keyword evidence="1" id="KW-0175">Coiled coil</keyword>
<dbReference type="OrthoDB" id="5915976at2759"/>
<sequence>MSDKPEEFSQRMLERALKRQELLSTVVTSRILEPLEIPESAEPRALSEISELSVASQLSPSESLYSPAPKEPTIPDVSSALTQPSVTESSVPSKLTESLVTSALAKSSIPQTSTESFVPPVSSKYYVNTVEPSVSLYQRRQRLTELANRIDLWTSEEETSRYAKSNEVKTKSSTHNIQLEAPVETITSTNKEKTRLATKPSSGLTKINEKCGFTKSNIFNELDKLISLPPYRLKTIKKHNITDAFGNNSISSQQFHPIPVHNSLDDNVNDYKIKVNETPSVAARRAIFEKFTAQPQNTKSVSTTNVSVSVPKTTSAIANSSAVRSMNTVENKSSAVTDNANATVVTPTTEIANDTNMIDTLSKSPKSLKYSHLSMRTPSEYRTFGSTSPVNCDTWNPPCIKNVLFKKKSSDTLDTLDNMCDDDGVLATSSPCNTSIESPADKIVKSVGRVQFMSPLSTNGLYPKIEVIDNIKNETISIESENQLSSSKRRNDGSNTFNSSTQSFESLSKYSNDDDESIVAKRRCEFGVVDTNLIAIKTETPSLLSDSDGTFSQTSNSFTFYQPPNNELCQDDVDTKPLAFNGLVDSEKSQDFKETGLLEEPKERLQTHTFTQSPLIHTVSMYRKQQQLRLANNKMKTNEQYEEESPKNNYIDDEEEVRALEITAERIEILENTVKEQNSIISQATQALNISDMYRQKASQSDEYSNEHLHAERLLLIANLKRTDAVLEVQRLRYEHHLSPTGIAGGFRFRPPGNGKRLVIDSLRIPLLTAVRNCSTKNKSDPKTLTKWPQEIRYFVCVVRATATVYRPPITTATRPLDAIKESIYRFTVGNRIPYNELGYGYVEFIIKPNSSSGRRYPDAEGAPIIIDGLDNSGWKITVELYGLYPTASNVSSGNDKEHHEKSVLDKLWSSVTPNKESKKHNFSKVPKIESPGGSSAVRTSMYRQLAYFVFSSNEVGRRQFTLNKVHQSGGITSTSKSAVPIDEPEVARICMQMLEDGEEYVQSDLNGSISSTSHEENLVIKPLKLPSKCKITEGFITLFDDFALRIPFEFESNEIPRWQNFSNNNTNSLSNALWTRLWFKVEIINDPNAQKDDQNYEIINKEKIYPQTVILKYWLYPEHFEQNREPRGIIDLSGCLPLLNGMLNSSDLRQSLPIVQPFLNSSIRPNTVRLLFSASYQIHNADNYRDDNVMNEPLLLAFDTLKERDEWCNTINEAVNAIAAHHEQFNIVRKFRD</sequence>
<dbReference type="AlphaFoldDB" id="A0A5E4NBE1"/>
<feature type="coiled-coil region" evidence="1">
    <location>
        <begin position="624"/>
        <end position="687"/>
    </location>
</feature>
<feature type="compositionally biased region" description="Polar residues" evidence="2">
    <location>
        <begin position="493"/>
        <end position="508"/>
    </location>
</feature>
<dbReference type="Gene3D" id="2.30.29.30">
    <property type="entry name" value="Pleckstrin-homology domain (PH domain)/Phosphotyrosine-binding domain (PTB)"/>
    <property type="match status" value="1"/>
</dbReference>
<dbReference type="Proteomes" id="UP000325440">
    <property type="component" value="Unassembled WGS sequence"/>
</dbReference>
<dbReference type="EMBL" id="CABPRJ010001912">
    <property type="protein sequence ID" value="VVC41109.1"/>
    <property type="molecule type" value="Genomic_DNA"/>
</dbReference>
<evidence type="ECO:0000313" key="4">
    <source>
        <dbReference type="Proteomes" id="UP000325440"/>
    </source>
</evidence>
<keyword evidence="4" id="KW-1185">Reference proteome</keyword>
<name>A0A5E4NBE1_9HEMI</name>
<dbReference type="InterPro" id="IPR011993">
    <property type="entry name" value="PH-like_dom_sf"/>
</dbReference>
<evidence type="ECO:0000256" key="2">
    <source>
        <dbReference type="SAM" id="MobiDB-lite"/>
    </source>
</evidence>
<feature type="compositionally biased region" description="Polar residues" evidence="2">
    <location>
        <begin position="79"/>
        <end position="94"/>
    </location>
</feature>
<reference evidence="3 4" key="1">
    <citation type="submission" date="2019-08" db="EMBL/GenBank/DDBJ databases">
        <authorList>
            <person name="Alioto T."/>
            <person name="Alioto T."/>
            <person name="Gomez Garrido J."/>
        </authorList>
    </citation>
    <scope>NUCLEOTIDE SEQUENCE [LARGE SCALE GENOMIC DNA]</scope>
</reference>
<proteinExistence type="predicted"/>